<dbReference type="InterPro" id="IPR026341">
    <property type="entry name" value="T9SS_type_B"/>
</dbReference>
<dbReference type="Pfam" id="PF13585">
    <property type="entry name" value="CHU_C"/>
    <property type="match status" value="1"/>
</dbReference>
<dbReference type="Proteomes" id="UP000515808">
    <property type="component" value="Chromosome"/>
</dbReference>
<dbReference type="InterPro" id="IPR011044">
    <property type="entry name" value="Quino_amine_DH_bsu"/>
</dbReference>
<evidence type="ECO:0000313" key="2">
    <source>
        <dbReference type="EMBL" id="QNM86648.1"/>
    </source>
</evidence>
<keyword evidence="1" id="KW-0732">Signal</keyword>
<dbReference type="RefSeq" id="WP_187483524.1">
    <property type="nucleotide sequence ID" value="NZ_CP060695.1"/>
</dbReference>
<dbReference type="KEGG" id="ppec:H9W90_05890"/>
<reference evidence="2 3" key="1">
    <citation type="submission" date="2020-08" db="EMBL/GenBank/DDBJ databases">
        <title>Polaribacter sp. L12M9 isolated from gut of the Korean scallop.</title>
        <authorList>
            <person name="Jeong Y.S."/>
        </authorList>
    </citation>
    <scope>NUCLEOTIDE SEQUENCE [LARGE SCALE GENOMIC DNA]</scope>
    <source>
        <strain evidence="2 3">L12M9</strain>
    </source>
</reference>
<evidence type="ECO:0000313" key="3">
    <source>
        <dbReference type="Proteomes" id="UP000515808"/>
    </source>
</evidence>
<name>A0A7G9LDE9_9FLAO</name>
<feature type="signal peptide" evidence="1">
    <location>
        <begin position="1"/>
        <end position="18"/>
    </location>
</feature>
<keyword evidence="3" id="KW-1185">Reference proteome</keyword>
<dbReference type="EMBL" id="CP060695">
    <property type="protein sequence ID" value="QNM86648.1"/>
    <property type="molecule type" value="Genomic_DNA"/>
</dbReference>
<dbReference type="InterPro" id="IPR013783">
    <property type="entry name" value="Ig-like_fold"/>
</dbReference>
<evidence type="ECO:0000256" key="1">
    <source>
        <dbReference type="SAM" id="SignalP"/>
    </source>
</evidence>
<organism evidence="2 3">
    <name type="scientific">Polaribacter pectinis</name>
    <dbReference type="NCBI Taxonomy" id="2738844"/>
    <lineage>
        <taxon>Bacteria</taxon>
        <taxon>Pseudomonadati</taxon>
        <taxon>Bacteroidota</taxon>
        <taxon>Flavobacteriia</taxon>
        <taxon>Flavobacteriales</taxon>
        <taxon>Flavobacteriaceae</taxon>
    </lineage>
</organism>
<sequence length="1533" mass="167378">MKKLIPFILLFFALNVFSQKEANFWYFGNGAALDFNSGTPVPVTGSLLNTTEGCSSFADANGDLLFYVGAPSPSTANLTIWDRNNTPMTNGVGLNGDASSSQSALTVPAPGKPNIYYLFTVGAQSSGNAGFWYYTIDMTANGGLGDIVDGPVVLGNAADHSNWTEKVTAVKGDECDTFWVISSIGNEFYAYKVDDTGVLVSSPQISTINGYDASDARGYLKVSPDGTKLVAANMGAGTFLFNFNDVTGEVTNFNNSATPNRLDTSGNNGYGVEFSASSRRLYISTGNFGGDTENLYQFDLTQAQFTDINTNRFTVHSYFNTRGALQLGPDSKIYWTSDNSNNISVINNPEELGAAVDYSHQSINLGTGASATQGLPPFLSSLLLPLKLTDSSTNEEITNQDLQFCVGESKTIIPEAVTGTNITYEWEFDNGTTKSIIANTGDLVLNNLQKTDSGKYTLTIKLTDDCGKITQFIGTFNVEVFDAARAKAAPDAINFCDTDDTTPNNFDLATLKNTEILDGLDATVFNVLYFDTMAKATANVAGSDLPNPYQVNTASSQTIYARVQNISAPNACFALTNFILEVTNEPEPVQPSVYRLCDDTGSGSDIDGISSFRLSTKDAEILGTLSATQYSVSYHTLLADAQTSSTTNAIDKTVDYAVTNSQRIYVRVENIDNTNCNAISNDTAGSSFMSFELIVDPLPIVNDPAELIQCHNDPSLSTTVNLRLARPNISNNSANETFEYYRTLADANAGTPQITGSDVEMYPVTGTGEAWVRVISDQNCYRVSKIDITVNFSADLLYNKTYEECDDLLDADGNNTLANSDTDGITYFDFSDSEDEIKAFFPITSQPDLDVFFYETESDRTASINAIPDITRHRNNSDPSFANNQTIYAKIVNSTNNGCSGTAQFTLQVNAVPLANPVADLELCDDALSGNTTDGENININLRDNVPTILGTTQTEADYIVTFHTSQNDADDVTTTGITNDTNFRNTAQAGFTAGDISEQTIFVRVLDRNANPQCKNTAISFKIIVNPIPEVSNTITPLAVCDVATPTDSDPRNRIAQSIDLTSKNIEILNGRTNHRVAYYATQQHAVDGTPEITNPSNFQNDPSQTAFPSDFNTDDPGIQTIFFAVVDQGGNMCRSVFSTYQLLIYPEPNIPINISDYTDCDNTTDTEMDDTNGRNGDISLKNKIPEILANYQPAEFPDFDVTFYTSLAEAESGDKTLALDEDKFENSINNQTIYVRVENTKNTPVVCVHTRLSFNINIIPLPEFTVTGEDPDNPQILCLNYTTPHILEAENPASGYDYEWTDKNGTVLGTDQTQIVDKGGEYTVKATNTTTTCSRSRTIYVKESEKATLLEEYVTIIDESNNIGSQDNISIFIDTIKNSLGKGDYQFAVRNDDNGERIPFAGFQDEPLFENLEGGVYTIIVNDKNGCIADETLQISVIQFPKFFTPNGDGKNDTWVVKGANKDFYPNASINIFDRYGKLVAQIPIDSQGWNGTYNGKVLSSDDYWYNVQLIPADPTKQQVLKKGHFSLLRK</sequence>
<dbReference type="Gene3D" id="2.60.40.10">
    <property type="entry name" value="Immunoglobulins"/>
    <property type="match status" value="1"/>
</dbReference>
<feature type="chain" id="PRO_5028998676" evidence="1">
    <location>
        <begin position="19"/>
        <end position="1533"/>
    </location>
</feature>
<gene>
    <name evidence="2" type="ORF">H9W90_05890</name>
</gene>
<protein>
    <submittedName>
        <fullName evidence="2">T9SS type B sorting domain-containing protein</fullName>
    </submittedName>
</protein>
<proteinExistence type="predicted"/>
<accession>A0A7G9LDE9</accession>
<dbReference type="SUPFAM" id="SSF50969">
    <property type="entry name" value="YVTN repeat-like/Quinoprotein amine dehydrogenase"/>
    <property type="match status" value="1"/>
</dbReference>
<dbReference type="NCBIfam" id="TIGR04131">
    <property type="entry name" value="Bac_Flav_CTERM"/>
    <property type="match status" value="1"/>
</dbReference>